<organism evidence="4 5">
    <name type="scientific">Ligilactobacillus apodemi DSM 16634 = JCM 16172</name>
    <dbReference type="NCBI Taxonomy" id="1423724"/>
    <lineage>
        <taxon>Bacteria</taxon>
        <taxon>Bacillati</taxon>
        <taxon>Bacillota</taxon>
        <taxon>Bacilli</taxon>
        <taxon>Lactobacillales</taxon>
        <taxon>Lactobacillaceae</taxon>
        <taxon>Ligilactobacillus</taxon>
    </lineage>
</organism>
<dbReference type="eggNOG" id="COG1316">
    <property type="taxonomic scope" value="Bacteria"/>
</dbReference>
<dbReference type="Gene3D" id="3.40.630.190">
    <property type="entry name" value="LCP protein"/>
    <property type="match status" value="1"/>
</dbReference>
<keyword evidence="2" id="KW-0472">Membrane</keyword>
<dbReference type="Pfam" id="PF03816">
    <property type="entry name" value="LytR_cpsA_psr"/>
    <property type="match status" value="1"/>
</dbReference>
<comment type="similarity">
    <text evidence="1">Belongs to the LytR/CpsA/Psr (LCP) family.</text>
</comment>
<evidence type="ECO:0000256" key="1">
    <source>
        <dbReference type="ARBA" id="ARBA00006068"/>
    </source>
</evidence>
<evidence type="ECO:0000259" key="3">
    <source>
        <dbReference type="Pfam" id="PF03816"/>
    </source>
</evidence>
<comment type="caution">
    <text evidence="4">The sequence shown here is derived from an EMBL/GenBank/DDBJ whole genome shotgun (WGS) entry which is preliminary data.</text>
</comment>
<feature type="transmembrane region" description="Helical" evidence="2">
    <location>
        <begin position="20"/>
        <end position="44"/>
    </location>
</feature>
<protein>
    <submittedName>
        <fullName evidence="4">LytR family transcriptional regulator</fullName>
    </submittedName>
</protein>
<evidence type="ECO:0000256" key="2">
    <source>
        <dbReference type="SAM" id="Phobius"/>
    </source>
</evidence>
<keyword evidence="2" id="KW-0812">Transmembrane</keyword>
<gene>
    <name evidence="4" type="ORF">FC32_GL001159</name>
</gene>
<dbReference type="OrthoDB" id="27330at2"/>
<dbReference type="AlphaFoldDB" id="A0A0R1TYH6"/>
<dbReference type="PANTHER" id="PTHR33392">
    <property type="entry name" value="POLYISOPRENYL-TEICHOIC ACID--PEPTIDOGLYCAN TEICHOIC ACID TRANSFERASE TAGU"/>
    <property type="match status" value="1"/>
</dbReference>
<evidence type="ECO:0000313" key="4">
    <source>
        <dbReference type="EMBL" id="KRL83891.1"/>
    </source>
</evidence>
<dbReference type="RefSeq" id="WP_025087410.1">
    <property type="nucleotide sequence ID" value="NZ_AZFT01000053.1"/>
</dbReference>
<name>A0A0R1TYH6_9LACO</name>
<reference evidence="4 5" key="1">
    <citation type="journal article" date="2015" name="Genome Announc.">
        <title>Expanding the biotechnology potential of lactobacilli through comparative genomics of 213 strains and associated genera.</title>
        <authorList>
            <person name="Sun Z."/>
            <person name="Harris H.M."/>
            <person name="McCann A."/>
            <person name="Guo C."/>
            <person name="Argimon S."/>
            <person name="Zhang W."/>
            <person name="Yang X."/>
            <person name="Jeffery I.B."/>
            <person name="Cooney J.C."/>
            <person name="Kagawa T.F."/>
            <person name="Liu W."/>
            <person name="Song Y."/>
            <person name="Salvetti E."/>
            <person name="Wrobel A."/>
            <person name="Rasinkangas P."/>
            <person name="Parkhill J."/>
            <person name="Rea M.C."/>
            <person name="O'Sullivan O."/>
            <person name="Ritari J."/>
            <person name="Douillard F.P."/>
            <person name="Paul Ross R."/>
            <person name="Yang R."/>
            <person name="Briner A.E."/>
            <person name="Felis G.E."/>
            <person name="de Vos W.M."/>
            <person name="Barrangou R."/>
            <person name="Klaenhammer T.R."/>
            <person name="Caufield P.W."/>
            <person name="Cui Y."/>
            <person name="Zhang H."/>
            <person name="O'Toole P.W."/>
        </authorList>
    </citation>
    <scope>NUCLEOTIDE SEQUENCE [LARGE SCALE GENOMIC DNA]</scope>
    <source>
        <strain evidence="4 5">DSM 16634</strain>
    </source>
</reference>
<proteinExistence type="inferred from homology"/>
<feature type="domain" description="Cell envelope-related transcriptional attenuator" evidence="3">
    <location>
        <begin position="94"/>
        <end position="235"/>
    </location>
</feature>
<dbReference type="InterPro" id="IPR050922">
    <property type="entry name" value="LytR/CpsA/Psr_CW_biosynth"/>
</dbReference>
<dbReference type="PANTHER" id="PTHR33392:SF6">
    <property type="entry name" value="POLYISOPRENYL-TEICHOIC ACID--PEPTIDOGLYCAN TEICHOIC ACID TRANSFERASE TAGU"/>
    <property type="match status" value="1"/>
</dbReference>
<sequence>MADEKKSHKKHRHGRKKKKWVRWVVGIIAVILLVNIAIAGKFYLDAKKAVDNTYKAVKHENKRSSKVSLSKGQPFSVLLLGTDTGEYGRTEQGRSDTIMVAAVTKNKTQLLSIPRDTLVTIAGYSGNNKINAAYAYGGVTGAVNTIQNYLDIPIDHYIEINMKGLEQLSAAIGSVKVENDLDFTNMGIHFPKGEVTINSSNILAYTRMRYEDPRGDYGRQLRQRMVVTALVQKAASINSITKYQSILNAISSNVKTDLTFDDIKDILANYSEAKNIEQVQLKGTSETIDGVSYEVVSQENLAKVQKLLKSALNVK</sequence>
<accession>A0A0R1TYH6</accession>
<dbReference type="EMBL" id="AZFT01000053">
    <property type="protein sequence ID" value="KRL83891.1"/>
    <property type="molecule type" value="Genomic_DNA"/>
</dbReference>
<keyword evidence="5" id="KW-1185">Reference proteome</keyword>
<keyword evidence="2" id="KW-1133">Transmembrane helix</keyword>
<dbReference type="NCBIfam" id="TIGR00350">
    <property type="entry name" value="lytR_cpsA_psr"/>
    <property type="match status" value="1"/>
</dbReference>
<dbReference type="PATRIC" id="fig|1423724.4.peg.1208"/>
<evidence type="ECO:0000313" key="5">
    <source>
        <dbReference type="Proteomes" id="UP000051324"/>
    </source>
</evidence>
<dbReference type="STRING" id="1423724.FC32_GL001159"/>
<dbReference type="Proteomes" id="UP000051324">
    <property type="component" value="Unassembled WGS sequence"/>
</dbReference>
<dbReference type="InterPro" id="IPR004474">
    <property type="entry name" value="LytR_CpsA_psr"/>
</dbReference>